<dbReference type="PANTHER" id="PTHR37560:SF1">
    <property type="entry name" value="UPF0210 PROTEIN MJ1665"/>
    <property type="match status" value="1"/>
</dbReference>
<keyword evidence="2" id="KW-1185">Reference proteome</keyword>
<reference evidence="1 2" key="2">
    <citation type="submission" date="2019-01" db="EMBL/GenBank/DDBJ databases">
        <title>Tautonia sociabilis, a novel thermotolerant planctomycete of Isosphaeraceae family, isolated from a 4000 m deep subterranean habitat.</title>
        <authorList>
            <person name="Kovaleva O.L."/>
            <person name="Elcheninov A.G."/>
            <person name="Van Heerden E."/>
            <person name="Toshchakov S.V."/>
            <person name="Novikov A."/>
            <person name="Bonch-Osmolovskaya E.A."/>
            <person name="Kublanov I.V."/>
        </authorList>
    </citation>
    <scope>NUCLEOTIDE SEQUENCE [LARGE SCALE GENOMIC DNA]</scope>
    <source>
        <strain evidence="1 2">GM2012</strain>
    </source>
</reference>
<proteinExistence type="predicted"/>
<protein>
    <submittedName>
        <fullName evidence="1">PFL family protein</fullName>
    </submittedName>
</protein>
<evidence type="ECO:0000313" key="1">
    <source>
        <dbReference type="EMBL" id="RUL85528.1"/>
    </source>
</evidence>
<organism evidence="1 2">
    <name type="scientific">Tautonia sociabilis</name>
    <dbReference type="NCBI Taxonomy" id="2080755"/>
    <lineage>
        <taxon>Bacteria</taxon>
        <taxon>Pseudomonadati</taxon>
        <taxon>Planctomycetota</taxon>
        <taxon>Planctomycetia</taxon>
        <taxon>Isosphaerales</taxon>
        <taxon>Isosphaeraceae</taxon>
        <taxon>Tautonia</taxon>
    </lineage>
</organism>
<comment type="caution">
    <text evidence="1">The sequence shown here is derived from an EMBL/GenBank/DDBJ whole genome shotgun (WGS) entry which is preliminary data.</text>
</comment>
<dbReference type="Gene3D" id="3.20.70.20">
    <property type="match status" value="1"/>
</dbReference>
<dbReference type="OrthoDB" id="9763001at2"/>
<dbReference type="AlphaFoldDB" id="A0A432MG45"/>
<name>A0A432MG45_9BACT</name>
<dbReference type="SUPFAM" id="SSF51998">
    <property type="entry name" value="PFL-like glycyl radical enzymes"/>
    <property type="match status" value="1"/>
</dbReference>
<evidence type="ECO:0000313" key="2">
    <source>
        <dbReference type="Proteomes" id="UP000280296"/>
    </source>
</evidence>
<dbReference type="Proteomes" id="UP000280296">
    <property type="component" value="Unassembled WGS sequence"/>
</dbReference>
<gene>
    <name evidence="1" type="ORF">TsocGM_18280</name>
</gene>
<dbReference type="CDD" id="cd08025">
    <property type="entry name" value="RNR_PFL_like_DUF711"/>
    <property type="match status" value="1"/>
</dbReference>
<dbReference type="RefSeq" id="WP_126726905.1">
    <property type="nucleotide sequence ID" value="NZ_RYZH01000039.1"/>
</dbReference>
<dbReference type="NCBIfam" id="NF003700">
    <property type="entry name" value="PRK05313.1"/>
    <property type="match status" value="1"/>
</dbReference>
<reference evidence="1 2" key="1">
    <citation type="submission" date="2018-12" db="EMBL/GenBank/DDBJ databases">
        <authorList>
            <person name="Toschakov S.V."/>
        </authorList>
    </citation>
    <scope>NUCLEOTIDE SEQUENCE [LARGE SCALE GENOMIC DNA]</scope>
    <source>
        <strain evidence="1 2">GM2012</strain>
    </source>
</reference>
<dbReference type="PANTHER" id="PTHR37560">
    <property type="entry name" value="UPF0210 PROTEIN SPR0218"/>
    <property type="match status" value="1"/>
</dbReference>
<dbReference type="EMBL" id="RYZH01000039">
    <property type="protein sequence ID" value="RUL85528.1"/>
    <property type="molecule type" value="Genomic_DNA"/>
</dbReference>
<sequence length="458" mass="47128">MYRTEDVLATLGMVRQHKLDVRTVTMGIDLQSCAAPDVATLCDRVRHRLLHFAGRLREVCQEVQGRYGIPIVNRRIAVSPIASVAAGHDTEGLVAVARTLDATAAEVGVDLVGGFTAQVQKGWTEAEKRLIEALPVVLSTTRRVCSSVNVGTTAAGINMDAIALLGRVLVDTAERTRASDGFGCAKLVIFGNAPTDNPFMAGAFHGAGEPDCVINIGVSGPGVVKAAVEDLVRNAKVRPTLGEIAEEIKSTAFRVTRVGELIGREVASRLGVAFGIVDLSLAPTPQVGDSVGEILQAMGVERLGAPGSTAALALLNDAVKKGGSFASSSVGGLSGAFVAVSEDAALAQAVACGDLTLAKLEAMTAVCSVGLDMIAVPGDTDPETLAALIADEVAIGVINHKTTAVRIIPVPGKAAGERAVFGGLFGEMDILPIHAAGGSTAFVRHGGRIPAPLSSLRN</sequence>
<dbReference type="InterPro" id="IPR007841">
    <property type="entry name" value="UPF0210"/>
</dbReference>
<accession>A0A432MG45</accession>
<dbReference type="Pfam" id="PF05167">
    <property type="entry name" value="DUF711"/>
    <property type="match status" value="1"/>
</dbReference>